<reference evidence="2" key="1">
    <citation type="journal article" date="2014" name="Int. J. Syst. Evol. Microbiol.">
        <title>Complete genome sequence of Corynebacterium casei LMG S-19264T (=DSM 44701T), isolated from a smear-ripened cheese.</title>
        <authorList>
            <consortium name="US DOE Joint Genome Institute (JGI-PGF)"/>
            <person name="Walter F."/>
            <person name="Albersmeier A."/>
            <person name="Kalinowski J."/>
            <person name="Ruckert C."/>
        </authorList>
    </citation>
    <scope>NUCLEOTIDE SEQUENCE</scope>
    <source>
        <strain evidence="2">CGMCC 1.12827</strain>
    </source>
</reference>
<reference evidence="2" key="2">
    <citation type="submission" date="2020-09" db="EMBL/GenBank/DDBJ databases">
        <authorList>
            <person name="Sun Q."/>
            <person name="Zhou Y."/>
        </authorList>
    </citation>
    <scope>NUCLEOTIDE SEQUENCE</scope>
    <source>
        <strain evidence="2">CGMCC 1.12827</strain>
    </source>
</reference>
<evidence type="ECO:0000256" key="1">
    <source>
        <dbReference type="SAM" id="MobiDB-lite"/>
    </source>
</evidence>
<organism evidence="2 3">
    <name type="scientific">Gordonia jinhuaensis</name>
    <dbReference type="NCBI Taxonomy" id="1517702"/>
    <lineage>
        <taxon>Bacteria</taxon>
        <taxon>Bacillati</taxon>
        <taxon>Actinomycetota</taxon>
        <taxon>Actinomycetes</taxon>
        <taxon>Mycobacteriales</taxon>
        <taxon>Gordoniaceae</taxon>
        <taxon>Gordonia</taxon>
    </lineage>
</organism>
<feature type="compositionally biased region" description="Low complexity" evidence="1">
    <location>
        <begin position="1"/>
        <end position="17"/>
    </location>
</feature>
<comment type="caution">
    <text evidence="2">The sequence shown here is derived from an EMBL/GenBank/DDBJ whole genome shotgun (WGS) entry which is preliminary data.</text>
</comment>
<evidence type="ECO:0000313" key="2">
    <source>
        <dbReference type="EMBL" id="GGB29206.1"/>
    </source>
</evidence>
<dbReference type="EMBL" id="BMGC01000009">
    <property type="protein sequence ID" value="GGB29206.1"/>
    <property type="molecule type" value="Genomic_DNA"/>
</dbReference>
<sequence length="76" mass="7933">MLLGSSSDSSCAAAVVDEAGDEVPPDELEHPVNRQATVTMLAAMYVHFVAPTTSAYPTEPYGAHRATESQSAPQAV</sequence>
<proteinExistence type="predicted"/>
<keyword evidence="3" id="KW-1185">Reference proteome</keyword>
<accession>A0A916WTI7</accession>
<dbReference type="AlphaFoldDB" id="A0A916WTI7"/>
<dbReference type="Proteomes" id="UP000621454">
    <property type="component" value="Unassembled WGS sequence"/>
</dbReference>
<evidence type="ECO:0000313" key="3">
    <source>
        <dbReference type="Proteomes" id="UP000621454"/>
    </source>
</evidence>
<protein>
    <submittedName>
        <fullName evidence="2">Uncharacterized protein</fullName>
    </submittedName>
</protein>
<gene>
    <name evidence="2" type="ORF">GCM10011489_16650</name>
</gene>
<feature type="region of interest" description="Disordered" evidence="1">
    <location>
        <begin position="56"/>
        <end position="76"/>
    </location>
</feature>
<name>A0A916WTI7_9ACTN</name>
<feature type="region of interest" description="Disordered" evidence="1">
    <location>
        <begin position="1"/>
        <end position="30"/>
    </location>
</feature>